<feature type="region of interest" description="Disordered" evidence="1">
    <location>
        <begin position="413"/>
        <end position="509"/>
    </location>
</feature>
<dbReference type="EMBL" id="BFEA01000257">
    <property type="protein sequence ID" value="GBG76976.1"/>
    <property type="molecule type" value="Genomic_DNA"/>
</dbReference>
<dbReference type="Pfam" id="PF00078">
    <property type="entry name" value="RVT_1"/>
    <property type="match status" value="1"/>
</dbReference>
<proteinExistence type="predicted"/>
<evidence type="ECO:0000256" key="1">
    <source>
        <dbReference type="SAM" id="MobiDB-lite"/>
    </source>
</evidence>
<comment type="caution">
    <text evidence="3">The sequence shown here is derived from an EMBL/GenBank/DDBJ whole genome shotgun (WGS) entry which is preliminary data.</text>
</comment>
<protein>
    <recommendedName>
        <fullName evidence="2">Reverse transcriptase domain-containing protein</fullName>
    </recommendedName>
</protein>
<dbReference type="SUPFAM" id="SSF56672">
    <property type="entry name" value="DNA/RNA polymerases"/>
    <property type="match status" value="1"/>
</dbReference>
<evidence type="ECO:0000313" key="3">
    <source>
        <dbReference type="EMBL" id="GBG76976.1"/>
    </source>
</evidence>
<name>A0A388L3U5_CHABU</name>
<dbReference type="PANTHER" id="PTHR33064">
    <property type="entry name" value="POL PROTEIN"/>
    <property type="match status" value="1"/>
</dbReference>
<evidence type="ECO:0000313" key="4">
    <source>
        <dbReference type="Proteomes" id="UP000265515"/>
    </source>
</evidence>
<dbReference type="Proteomes" id="UP000265515">
    <property type="component" value="Unassembled WGS sequence"/>
</dbReference>
<dbReference type="PROSITE" id="PS50878">
    <property type="entry name" value="RT_POL"/>
    <property type="match status" value="1"/>
</dbReference>
<dbReference type="Gramene" id="GBG76976">
    <property type="protein sequence ID" value="GBG76976"/>
    <property type="gene ID" value="CBR_g23307"/>
</dbReference>
<gene>
    <name evidence="3" type="ORF">CBR_g23307</name>
</gene>
<reference evidence="3 4" key="1">
    <citation type="journal article" date="2018" name="Cell">
        <title>The Chara Genome: Secondary Complexity and Implications for Plant Terrestrialization.</title>
        <authorList>
            <person name="Nishiyama T."/>
            <person name="Sakayama H."/>
            <person name="Vries J.D."/>
            <person name="Buschmann H."/>
            <person name="Saint-Marcoux D."/>
            <person name="Ullrich K.K."/>
            <person name="Haas F.B."/>
            <person name="Vanderstraeten L."/>
            <person name="Becker D."/>
            <person name="Lang D."/>
            <person name="Vosolsobe S."/>
            <person name="Rombauts S."/>
            <person name="Wilhelmsson P.K.I."/>
            <person name="Janitza P."/>
            <person name="Kern R."/>
            <person name="Heyl A."/>
            <person name="Rumpler F."/>
            <person name="Villalobos L.I.A.C."/>
            <person name="Clay J.M."/>
            <person name="Skokan R."/>
            <person name="Toyoda A."/>
            <person name="Suzuki Y."/>
            <person name="Kagoshima H."/>
            <person name="Schijlen E."/>
            <person name="Tajeshwar N."/>
            <person name="Catarino B."/>
            <person name="Hetherington A.J."/>
            <person name="Saltykova A."/>
            <person name="Bonnot C."/>
            <person name="Breuninger H."/>
            <person name="Symeonidi A."/>
            <person name="Radhakrishnan G.V."/>
            <person name="Van Nieuwerburgh F."/>
            <person name="Deforce D."/>
            <person name="Chang C."/>
            <person name="Karol K.G."/>
            <person name="Hedrich R."/>
            <person name="Ulvskov P."/>
            <person name="Glockner G."/>
            <person name="Delwiche C.F."/>
            <person name="Petrasek J."/>
            <person name="Van de Peer Y."/>
            <person name="Friml J."/>
            <person name="Beilby M."/>
            <person name="Dolan L."/>
            <person name="Kohara Y."/>
            <person name="Sugano S."/>
            <person name="Fujiyama A."/>
            <person name="Delaux P.-M."/>
            <person name="Quint M."/>
            <person name="TheiBen G."/>
            <person name="Hagemann M."/>
            <person name="Harholt J."/>
            <person name="Dunand C."/>
            <person name="Zachgo S."/>
            <person name="Langdale J."/>
            <person name="Maumus F."/>
            <person name="Straeten D.V.D."/>
            <person name="Gould S.B."/>
            <person name="Rensing S.A."/>
        </authorList>
    </citation>
    <scope>NUCLEOTIDE SEQUENCE [LARGE SCALE GENOMIC DNA]</scope>
    <source>
        <strain evidence="3 4">S276</strain>
    </source>
</reference>
<dbReference type="InterPro" id="IPR000477">
    <property type="entry name" value="RT_dom"/>
</dbReference>
<dbReference type="InterPro" id="IPR043128">
    <property type="entry name" value="Rev_trsase/Diguanyl_cyclase"/>
</dbReference>
<dbReference type="PANTHER" id="PTHR33064:SF37">
    <property type="entry name" value="RIBONUCLEASE H"/>
    <property type="match status" value="1"/>
</dbReference>
<feature type="compositionally biased region" description="Gly residues" evidence="1">
    <location>
        <begin position="425"/>
        <end position="435"/>
    </location>
</feature>
<organism evidence="3 4">
    <name type="scientific">Chara braunii</name>
    <name type="common">Braun's stonewort</name>
    <dbReference type="NCBI Taxonomy" id="69332"/>
    <lineage>
        <taxon>Eukaryota</taxon>
        <taxon>Viridiplantae</taxon>
        <taxon>Streptophyta</taxon>
        <taxon>Charophyceae</taxon>
        <taxon>Charales</taxon>
        <taxon>Characeae</taxon>
        <taxon>Chara</taxon>
    </lineage>
</organism>
<feature type="compositionally biased region" description="Polar residues" evidence="1">
    <location>
        <begin position="485"/>
        <end position="494"/>
    </location>
</feature>
<accession>A0A388L3U5</accession>
<sequence length="509" mass="53333">MTFQNFVNKTRLTQGMVNFYVIVYMDDILVYSESFHGHAQHIELTLGALQDGALKIALEKSELFLPEISFLGYVVTRGGMRPDLRKVAVVRDAATPTSLTQVRAFLGLASYYRRFIKGFAAIWGQNGVVADGYVCCGYGGMIRDAVVASAGNPVRVAAWIYSVGGGGSGVSGGVLCCSEGEGIDLQVGGGSGWKDFFFPASAFIEVAIALVVDSDCPPLTSFRLSEEGVTPAFGKAVEDVAIVDDLAADALLAADAVTTANEALAADDVAANDVAVNSVVANGLVANGLSADDVAEDDVAAYDIAANGLAANGTDKSSSEQAGDLSALVRKERRPKMLVDVVEKNFTPTKLKMAGMEPKEKFAYEVDARTDGIFQEFKTSRWLEYLEEFYNRETSPAFGFKWRIEEELEDKVGERKGASSDESGKGSGSGGGALGKGTRSSGGEHGKGSEPWGGASGKGLGPDVGASGKPISHGELQKHEMCQGRQATEGNASGPSGGAHDKGSGSPLD</sequence>
<keyword evidence="4" id="KW-1185">Reference proteome</keyword>
<dbReference type="InterPro" id="IPR043502">
    <property type="entry name" value="DNA/RNA_pol_sf"/>
</dbReference>
<dbReference type="InterPro" id="IPR051320">
    <property type="entry name" value="Viral_Replic_Matur_Polypro"/>
</dbReference>
<dbReference type="OrthoDB" id="5978043at2759"/>
<feature type="domain" description="Reverse transcriptase" evidence="2">
    <location>
        <begin position="1"/>
        <end position="75"/>
    </location>
</feature>
<feature type="compositionally biased region" description="Basic and acidic residues" evidence="1">
    <location>
        <begin position="413"/>
        <end position="424"/>
    </location>
</feature>
<dbReference type="AlphaFoldDB" id="A0A388L3U5"/>
<dbReference type="Gene3D" id="3.30.70.270">
    <property type="match status" value="2"/>
</dbReference>
<evidence type="ECO:0000259" key="2">
    <source>
        <dbReference type="PROSITE" id="PS50878"/>
    </source>
</evidence>